<dbReference type="SUPFAM" id="SSF46689">
    <property type="entry name" value="Homeodomain-like"/>
    <property type="match status" value="1"/>
</dbReference>
<organism evidence="7 8">
    <name type="scientific">Nocardia goodfellowii</name>
    <dbReference type="NCBI Taxonomy" id="882446"/>
    <lineage>
        <taxon>Bacteria</taxon>
        <taxon>Bacillati</taxon>
        <taxon>Actinomycetota</taxon>
        <taxon>Actinomycetes</taxon>
        <taxon>Mycobacteriales</taxon>
        <taxon>Nocardiaceae</taxon>
        <taxon>Nocardia</taxon>
    </lineage>
</organism>
<feature type="region of interest" description="Disordered" evidence="5">
    <location>
        <begin position="1"/>
        <end position="20"/>
    </location>
</feature>
<dbReference type="PANTHER" id="PTHR30055">
    <property type="entry name" value="HTH-TYPE TRANSCRIPTIONAL REGULATOR RUTR"/>
    <property type="match status" value="1"/>
</dbReference>
<dbReference type="InterPro" id="IPR036271">
    <property type="entry name" value="Tet_transcr_reg_TetR-rel_C_sf"/>
</dbReference>
<proteinExistence type="predicted"/>
<dbReference type="Gene3D" id="1.10.10.60">
    <property type="entry name" value="Homeodomain-like"/>
    <property type="match status" value="1"/>
</dbReference>
<dbReference type="EMBL" id="JAGGMR010000001">
    <property type="protein sequence ID" value="MBP2188289.1"/>
    <property type="molecule type" value="Genomic_DNA"/>
</dbReference>
<protein>
    <submittedName>
        <fullName evidence="7">AcrR family transcriptional regulator</fullName>
    </submittedName>
</protein>
<evidence type="ECO:0000256" key="4">
    <source>
        <dbReference type="PROSITE-ProRule" id="PRU00335"/>
    </source>
</evidence>
<dbReference type="Gene3D" id="1.10.357.10">
    <property type="entry name" value="Tetracycline Repressor, domain 2"/>
    <property type="match status" value="1"/>
</dbReference>
<evidence type="ECO:0000256" key="2">
    <source>
        <dbReference type="ARBA" id="ARBA00023125"/>
    </source>
</evidence>
<dbReference type="Proteomes" id="UP001519325">
    <property type="component" value="Unassembled WGS sequence"/>
</dbReference>
<dbReference type="PROSITE" id="PS50977">
    <property type="entry name" value="HTH_TETR_2"/>
    <property type="match status" value="1"/>
</dbReference>
<dbReference type="Pfam" id="PF00440">
    <property type="entry name" value="TetR_N"/>
    <property type="match status" value="1"/>
</dbReference>
<dbReference type="InterPro" id="IPR050109">
    <property type="entry name" value="HTH-type_TetR-like_transc_reg"/>
</dbReference>
<dbReference type="InterPro" id="IPR001647">
    <property type="entry name" value="HTH_TetR"/>
</dbReference>
<feature type="domain" description="HTH tetR-type" evidence="6">
    <location>
        <begin position="23"/>
        <end position="83"/>
    </location>
</feature>
<reference evidence="7 8" key="1">
    <citation type="submission" date="2021-03" db="EMBL/GenBank/DDBJ databases">
        <title>Sequencing the genomes of 1000 actinobacteria strains.</title>
        <authorList>
            <person name="Klenk H.-P."/>
        </authorList>
    </citation>
    <scope>NUCLEOTIDE SEQUENCE [LARGE SCALE GENOMIC DNA]</scope>
    <source>
        <strain evidence="7 8">DSM 45516</strain>
    </source>
</reference>
<gene>
    <name evidence="7" type="ORF">BJ987_001190</name>
</gene>
<dbReference type="RefSeq" id="WP_209885440.1">
    <property type="nucleotide sequence ID" value="NZ_JAGGMR010000001.1"/>
</dbReference>
<evidence type="ECO:0000256" key="3">
    <source>
        <dbReference type="ARBA" id="ARBA00023163"/>
    </source>
</evidence>
<dbReference type="Pfam" id="PF02909">
    <property type="entry name" value="TetR_C_1"/>
    <property type="match status" value="1"/>
</dbReference>
<dbReference type="PANTHER" id="PTHR30055:SF151">
    <property type="entry name" value="TRANSCRIPTIONAL REGULATORY PROTEIN"/>
    <property type="match status" value="1"/>
</dbReference>
<keyword evidence="8" id="KW-1185">Reference proteome</keyword>
<evidence type="ECO:0000313" key="7">
    <source>
        <dbReference type="EMBL" id="MBP2188289.1"/>
    </source>
</evidence>
<keyword evidence="1" id="KW-0805">Transcription regulation</keyword>
<evidence type="ECO:0000256" key="1">
    <source>
        <dbReference type="ARBA" id="ARBA00023015"/>
    </source>
</evidence>
<evidence type="ECO:0000313" key="8">
    <source>
        <dbReference type="Proteomes" id="UP001519325"/>
    </source>
</evidence>
<name>A0ABS4QB31_9NOCA</name>
<accession>A0ABS4QB31</accession>
<comment type="caution">
    <text evidence="7">The sequence shown here is derived from an EMBL/GenBank/DDBJ whole genome shotgun (WGS) entry which is preliminary data.</text>
</comment>
<keyword evidence="3" id="KW-0804">Transcription</keyword>
<dbReference type="InterPro" id="IPR004111">
    <property type="entry name" value="Repressor_TetR_C"/>
</dbReference>
<sequence>MPSEKPQVESVWTRPRKGRDQPALTREHIVAEAVALLDAEGMEALTMRQLGARLNAGATSLYRHVANRDELIELVVDEVYGEIAVPGICNPDEWRGATVQFAANMRAMILRHPWMAGTLSQVGLSHLGPNVTRMTDRMIALFQAGGFTPGEVGDAISALSSYVVGSSVSEAAWLTAIARSGGTEAELVAGLRPAVEQAAAEFPRLTADLATENWDQDPAEVRDRKFTYGLDRLLDGLDPRRNH</sequence>
<dbReference type="InterPro" id="IPR009057">
    <property type="entry name" value="Homeodomain-like_sf"/>
</dbReference>
<evidence type="ECO:0000256" key="5">
    <source>
        <dbReference type="SAM" id="MobiDB-lite"/>
    </source>
</evidence>
<feature type="DNA-binding region" description="H-T-H motif" evidence="4">
    <location>
        <begin position="46"/>
        <end position="65"/>
    </location>
</feature>
<dbReference type="SUPFAM" id="SSF48498">
    <property type="entry name" value="Tetracyclin repressor-like, C-terminal domain"/>
    <property type="match status" value="1"/>
</dbReference>
<evidence type="ECO:0000259" key="6">
    <source>
        <dbReference type="PROSITE" id="PS50977"/>
    </source>
</evidence>
<keyword evidence="2 4" id="KW-0238">DNA-binding</keyword>